<organism evidence="1 2">
    <name type="scientific">Rhodococcus triatomae</name>
    <dbReference type="NCBI Taxonomy" id="300028"/>
    <lineage>
        <taxon>Bacteria</taxon>
        <taxon>Bacillati</taxon>
        <taxon>Actinomycetota</taxon>
        <taxon>Actinomycetes</taxon>
        <taxon>Mycobacteriales</taxon>
        <taxon>Nocardiaceae</taxon>
        <taxon>Rhodococcus</taxon>
    </lineage>
</organism>
<proteinExistence type="predicted"/>
<protein>
    <submittedName>
        <fullName evidence="1">Uncharacterized protein</fullName>
    </submittedName>
</protein>
<dbReference type="Pfam" id="PF22677">
    <property type="entry name" value="Ble-like_N"/>
    <property type="match status" value="1"/>
</dbReference>
<accession>A0A1G8H4Z8</accession>
<name>A0A1G8H4Z8_9NOCA</name>
<dbReference type="PANTHER" id="PTHR36503:SF2">
    <property type="entry name" value="BLR2408 PROTEIN"/>
    <property type="match status" value="1"/>
</dbReference>
<dbReference type="Proteomes" id="UP000183263">
    <property type="component" value="Unassembled WGS sequence"/>
</dbReference>
<dbReference type="RefSeq" id="WP_072737007.1">
    <property type="nucleotide sequence ID" value="NZ_CP048813.1"/>
</dbReference>
<dbReference type="InterPro" id="IPR053863">
    <property type="entry name" value="Glyoxy/Ble-like_N"/>
</dbReference>
<sequence length="134" mass="14749">MSRMLFLNLPVKDLDASVKFFGRLGFEFNAEFTDETATAMVVNDQAMVMLLVEPKFREFLEGDIADTSKGTEALICISADSRDEVDELAGIAVAGGGSDYGTPADHGFMYGRAFRDLDGHVWEVMWMDPAVVPE</sequence>
<dbReference type="AlphaFoldDB" id="A0A1G8H4Z8"/>
<dbReference type="EMBL" id="FNDN01000004">
    <property type="protein sequence ID" value="SDI01695.1"/>
    <property type="molecule type" value="Genomic_DNA"/>
</dbReference>
<dbReference type="OrthoDB" id="4265398at2"/>
<dbReference type="InterPro" id="IPR037523">
    <property type="entry name" value="VOC_core"/>
</dbReference>
<keyword evidence="2" id="KW-1185">Reference proteome</keyword>
<gene>
    <name evidence="1" type="ORF">SAMN05444695_104317</name>
</gene>
<evidence type="ECO:0000313" key="2">
    <source>
        <dbReference type="Proteomes" id="UP000183263"/>
    </source>
</evidence>
<dbReference type="PROSITE" id="PS51819">
    <property type="entry name" value="VOC"/>
    <property type="match status" value="1"/>
</dbReference>
<dbReference type="Gene3D" id="3.10.180.10">
    <property type="entry name" value="2,3-Dihydroxybiphenyl 1,2-Dioxygenase, domain 1"/>
    <property type="match status" value="1"/>
</dbReference>
<evidence type="ECO:0000313" key="1">
    <source>
        <dbReference type="EMBL" id="SDI01695.1"/>
    </source>
</evidence>
<reference evidence="1 2" key="1">
    <citation type="submission" date="2016-10" db="EMBL/GenBank/DDBJ databases">
        <authorList>
            <person name="de Groot N.N."/>
        </authorList>
    </citation>
    <scope>NUCLEOTIDE SEQUENCE [LARGE SCALE GENOMIC DNA]</scope>
    <source>
        <strain evidence="1 2">DSM 44892</strain>
    </source>
</reference>
<dbReference type="SUPFAM" id="SSF54593">
    <property type="entry name" value="Glyoxalase/Bleomycin resistance protein/Dihydroxybiphenyl dioxygenase"/>
    <property type="match status" value="1"/>
</dbReference>
<dbReference type="PANTHER" id="PTHR36503">
    <property type="entry name" value="BLR2520 PROTEIN"/>
    <property type="match status" value="1"/>
</dbReference>
<dbReference type="InterPro" id="IPR029068">
    <property type="entry name" value="Glyas_Bleomycin-R_OHBP_Dase"/>
</dbReference>